<dbReference type="EMBL" id="VNKQ01000003">
    <property type="protein sequence ID" value="KAG0652179.1"/>
    <property type="molecule type" value="Genomic_DNA"/>
</dbReference>
<dbReference type="AlphaFoldDB" id="A0A9P6VQX5"/>
<feature type="transmembrane region" description="Helical" evidence="1">
    <location>
        <begin position="83"/>
        <end position="101"/>
    </location>
</feature>
<evidence type="ECO:0000256" key="1">
    <source>
        <dbReference type="SAM" id="Phobius"/>
    </source>
</evidence>
<reference evidence="2" key="1">
    <citation type="submission" date="2019-07" db="EMBL/GenBank/DDBJ databases">
        <title>Hyphodiscus hymeniophilus genome sequencing and assembly.</title>
        <authorList>
            <person name="Kramer G."/>
            <person name="Nodwell J."/>
        </authorList>
    </citation>
    <scope>NUCLEOTIDE SEQUENCE</scope>
    <source>
        <strain evidence="2">ATCC 34498</strain>
    </source>
</reference>
<evidence type="ECO:0000313" key="2">
    <source>
        <dbReference type="EMBL" id="KAG0652179.1"/>
    </source>
</evidence>
<gene>
    <name evidence="2" type="ORF">D0Z07_0873</name>
</gene>
<keyword evidence="3" id="KW-1185">Reference proteome</keyword>
<sequence length="267" mass="30487">MIDVVSIIIAIVSLVGSLAAAGFTGWISFYIDQVKRRSAAKSLIHKYRDPLMLAAYDLQSRIWGLVQQGLLSYHADEDKKELVFVYTAFLVGQYLSWTYVLRRQAQFLRFSTDKTNKQLNQVLDAITNEFSLDRRRGEDPFMLWRGQQMAIGELMTLEEENGQLYCMGFAAFAHRYHSDLEFKKWFQPIDAGIALLVQARERNNNVATFRLRRLQHLLIDLVLLLDQDGVALSPATAMKVDAARKCECFKCPSRMAPSSQTSKPPEP</sequence>
<dbReference type="Proteomes" id="UP000785200">
    <property type="component" value="Unassembled WGS sequence"/>
</dbReference>
<dbReference type="OrthoDB" id="531190at2759"/>
<keyword evidence="1" id="KW-0472">Membrane</keyword>
<proteinExistence type="predicted"/>
<accession>A0A9P6VQX5</accession>
<feature type="transmembrane region" description="Helical" evidence="1">
    <location>
        <begin position="6"/>
        <end position="31"/>
    </location>
</feature>
<evidence type="ECO:0000313" key="3">
    <source>
        <dbReference type="Proteomes" id="UP000785200"/>
    </source>
</evidence>
<keyword evidence="1" id="KW-1133">Transmembrane helix</keyword>
<name>A0A9P6VQX5_9HELO</name>
<organism evidence="2 3">
    <name type="scientific">Hyphodiscus hymeniophilus</name>
    <dbReference type="NCBI Taxonomy" id="353542"/>
    <lineage>
        <taxon>Eukaryota</taxon>
        <taxon>Fungi</taxon>
        <taxon>Dikarya</taxon>
        <taxon>Ascomycota</taxon>
        <taxon>Pezizomycotina</taxon>
        <taxon>Leotiomycetes</taxon>
        <taxon>Helotiales</taxon>
        <taxon>Hyphodiscaceae</taxon>
        <taxon>Hyphodiscus</taxon>
    </lineage>
</organism>
<comment type="caution">
    <text evidence="2">The sequence shown here is derived from an EMBL/GenBank/DDBJ whole genome shotgun (WGS) entry which is preliminary data.</text>
</comment>
<keyword evidence="1" id="KW-0812">Transmembrane</keyword>
<protein>
    <submittedName>
        <fullName evidence="2">Uncharacterized protein</fullName>
    </submittedName>
</protein>